<dbReference type="PROSITE" id="PS51186">
    <property type="entry name" value="GNAT"/>
    <property type="match status" value="1"/>
</dbReference>
<sequence length="166" mass="19813">MGVFLFKNQTFYLKFEFSLLNKKMLQIVEKNKNHIADLQRIFLEVRQKTFYWLDTQNYNLTDFDHETQAEFVLVALFDSKVVGFISLWLPGNFIHHFYIDEEYQQHKIGSKLLEEAILVMKNPITLKCLEKNTRAVEFYKKKGFVVTEKGISDHGDYFLFTLHEKD</sequence>
<dbReference type="Proteomes" id="UP000184121">
    <property type="component" value="Unassembled WGS sequence"/>
</dbReference>
<dbReference type="Pfam" id="PF00583">
    <property type="entry name" value="Acetyltransf_1"/>
    <property type="match status" value="1"/>
</dbReference>
<dbReference type="GO" id="GO:0016747">
    <property type="term" value="F:acyltransferase activity, transferring groups other than amino-acyl groups"/>
    <property type="evidence" value="ECO:0007669"/>
    <property type="project" value="InterPro"/>
</dbReference>
<keyword evidence="3" id="KW-1185">Reference proteome</keyword>
<dbReference type="AlphaFoldDB" id="A0A1M7CQP8"/>
<proteinExistence type="predicted"/>
<dbReference type="GO" id="GO:0005840">
    <property type="term" value="C:ribosome"/>
    <property type="evidence" value="ECO:0007669"/>
    <property type="project" value="UniProtKB-KW"/>
</dbReference>
<gene>
    <name evidence="2" type="ORF">SAMN05444366_1240</name>
</gene>
<dbReference type="CDD" id="cd04301">
    <property type="entry name" value="NAT_SF"/>
    <property type="match status" value="1"/>
</dbReference>
<evidence type="ECO:0000259" key="1">
    <source>
        <dbReference type="PROSITE" id="PS51186"/>
    </source>
</evidence>
<evidence type="ECO:0000313" key="2">
    <source>
        <dbReference type="EMBL" id="SHL69576.1"/>
    </source>
</evidence>
<dbReference type="EMBL" id="FRBY01000002">
    <property type="protein sequence ID" value="SHL69576.1"/>
    <property type="molecule type" value="Genomic_DNA"/>
</dbReference>
<protein>
    <submittedName>
        <fullName evidence="2">Ribosomal protein S18 acetylase RimI</fullName>
    </submittedName>
</protein>
<reference evidence="3" key="1">
    <citation type="submission" date="2016-11" db="EMBL/GenBank/DDBJ databases">
        <authorList>
            <person name="Varghese N."/>
            <person name="Submissions S."/>
        </authorList>
    </citation>
    <scope>NUCLEOTIDE SEQUENCE [LARGE SCALE GENOMIC DNA]</scope>
    <source>
        <strain evidence="3">DSM 1811</strain>
    </source>
</reference>
<keyword evidence="2" id="KW-0687">Ribonucleoprotein</keyword>
<name>A0A1M7CQP8_9FLAO</name>
<organism evidence="2 3">
    <name type="scientific">Flavobacterium saccharophilum</name>
    <dbReference type="NCBI Taxonomy" id="29534"/>
    <lineage>
        <taxon>Bacteria</taxon>
        <taxon>Pseudomonadati</taxon>
        <taxon>Bacteroidota</taxon>
        <taxon>Flavobacteriia</taxon>
        <taxon>Flavobacteriales</taxon>
        <taxon>Flavobacteriaceae</taxon>
        <taxon>Flavobacterium</taxon>
    </lineage>
</organism>
<keyword evidence="2" id="KW-0689">Ribosomal protein</keyword>
<accession>A0A1M7CQP8</accession>
<dbReference type="InterPro" id="IPR000182">
    <property type="entry name" value="GNAT_dom"/>
</dbReference>
<dbReference type="Gene3D" id="3.40.630.30">
    <property type="match status" value="1"/>
</dbReference>
<feature type="domain" description="N-acetyltransferase" evidence="1">
    <location>
        <begin position="25"/>
        <end position="166"/>
    </location>
</feature>
<dbReference type="SUPFAM" id="SSF55729">
    <property type="entry name" value="Acyl-CoA N-acyltransferases (Nat)"/>
    <property type="match status" value="1"/>
</dbReference>
<dbReference type="InterPro" id="IPR016181">
    <property type="entry name" value="Acyl_CoA_acyltransferase"/>
</dbReference>
<evidence type="ECO:0000313" key="3">
    <source>
        <dbReference type="Proteomes" id="UP000184121"/>
    </source>
</evidence>